<keyword evidence="7" id="KW-0399">Innate immunity</keyword>
<dbReference type="InterPro" id="IPR014001">
    <property type="entry name" value="Helicase_ATP-bd"/>
</dbReference>
<dbReference type="GO" id="GO:0005737">
    <property type="term" value="C:cytoplasm"/>
    <property type="evidence" value="ECO:0007669"/>
    <property type="project" value="UniProtKB-SubCell"/>
</dbReference>
<evidence type="ECO:0000256" key="6">
    <source>
        <dbReference type="ARBA" id="ARBA00022553"/>
    </source>
</evidence>
<protein>
    <recommendedName>
        <fullName evidence="3">RNA helicase</fullName>
        <ecNumber evidence="3">3.6.4.13</ecNumber>
    </recommendedName>
</protein>
<evidence type="ECO:0000259" key="22">
    <source>
        <dbReference type="PROSITE" id="PS51194"/>
    </source>
</evidence>
<evidence type="ECO:0000313" key="25">
    <source>
        <dbReference type="Proteomes" id="UP000694427"/>
    </source>
</evidence>
<feature type="region of interest" description="Disordered" evidence="20">
    <location>
        <begin position="196"/>
        <end position="216"/>
    </location>
</feature>
<dbReference type="SUPFAM" id="SSF52540">
    <property type="entry name" value="P-loop containing nucleoside triphosphate hydrolases"/>
    <property type="match status" value="1"/>
</dbReference>
<dbReference type="Pfam" id="PF04851">
    <property type="entry name" value="ResIII"/>
    <property type="match status" value="1"/>
</dbReference>
<evidence type="ECO:0000256" key="9">
    <source>
        <dbReference type="ARBA" id="ARBA00022737"/>
    </source>
</evidence>
<reference evidence="24" key="1">
    <citation type="submission" date="2025-08" db="UniProtKB">
        <authorList>
            <consortium name="Ensembl"/>
        </authorList>
    </citation>
    <scope>IDENTIFICATION</scope>
</reference>
<evidence type="ECO:0000256" key="1">
    <source>
        <dbReference type="ARBA" id="ARBA00004496"/>
    </source>
</evidence>
<sequence>MSCDKDAETRHTLDCFRDRLKRLIQVEPLLDLLHFLEPDRKDRIKAKFREEGNISAATLLIDEIIHSKNCEQGWSRELVTALETVGCKHAAKYVLNSPPEPTEEAENDSCVRLIDLLQLTLVNMKTADVCAHCRVMGLLTQEDQENILKLIENQGNIGGARLLLKRLVKNEAGWFSKFLQALEDTEHHELVRELRGEPCNEDGEAHKSSPVTDKEFHQAATGSLRKTGKNSMSLLPPVLSANSSLLSEDLDSSVDSSGLGACADNEGEYLELALSQVIESKRDIVLRDYQMEVARPALEEKNIIICLPTGSGKTRVAVYITKEHLEKRKQMGQPGKVVVLVNKVPLVEQHYKAEFGRFLKHQYSVERVSGASQLKISFPQIIEQNDIIICTAQILENSLAKAKNGDEDGIKLSQFTLMVIDECHHTKKGGVYNHIMIRYLKQKHQNQLLKKQEKSPVPLPQILGLTASPGVGGAMSQQRAEEHILQICANLDAFTIKTKTFEEEEAKTPFKRIARAEERKEDPFGDVIKKIMDEIHEHADLKPLCEPGIQNYEQWVVQKEQNAAKEENQKVRVCAEHLRQYNEALHQSNTIRMSDAFRFLDKYHNEELKTKSIADEEGTVTITDTERFLFTLFKAKLQELMGKPQYENNSLAQLKTNILKEFSTRERARGIIFTRTRLSAIALCQWIQENPKFDEVGVSASYLIGGGDQSVVKPMTAAEQKDVLNKFRDGQINLLIATTVAEEGLDIAECNFVIRYCLVTNEIAMIQARGRGRAEDSSYTLVAEAGSGVAERESVNEYREKMMSKAIAKVCKMNRADYEKKIREFQMQAIMEEKVKIKKKQQKGMMKEPPSKISLSCRQCSVFVCSGEDIEKIENMHHVNVTTQFSKLITVRENASLQERLLDYETNGVIACKNCGQQWGSMMLYKSIECPCLHIKNFVVTYGSKKKTFSKWSELPIKFPAFDYTQHADLLVEDSGEEEDMETD</sequence>
<dbReference type="GO" id="GO:0003677">
    <property type="term" value="F:DNA binding"/>
    <property type="evidence" value="ECO:0007669"/>
    <property type="project" value="InterPro"/>
</dbReference>
<dbReference type="SMART" id="SM00490">
    <property type="entry name" value="HELICc"/>
    <property type="match status" value="1"/>
</dbReference>
<comment type="subcellular location">
    <subcellularLocation>
        <location evidence="1">Cytoplasm</location>
    </subcellularLocation>
</comment>
<keyword evidence="13" id="KW-0862">Zinc</keyword>
<dbReference type="GO" id="GO:0003725">
    <property type="term" value="F:double-stranded RNA binding"/>
    <property type="evidence" value="ECO:0007669"/>
    <property type="project" value="TreeGrafter"/>
</dbReference>
<evidence type="ECO:0000256" key="3">
    <source>
        <dbReference type="ARBA" id="ARBA00012552"/>
    </source>
</evidence>
<evidence type="ECO:0000256" key="5">
    <source>
        <dbReference type="ARBA" id="ARBA00022499"/>
    </source>
</evidence>
<dbReference type="PROSITE" id="PS51194">
    <property type="entry name" value="HELICASE_CTER"/>
    <property type="match status" value="1"/>
</dbReference>
<dbReference type="EC" id="3.6.4.13" evidence="3"/>
<keyword evidence="16" id="KW-0391">Immunity</keyword>
<dbReference type="Pfam" id="PF16739">
    <property type="entry name" value="CARD_2"/>
    <property type="match status" value="2"/>
</dbReference>
<dbReference type="GO" id="GO:0016787">
    <property type="term" value="F:hydrolase activity"/>
    <property type="evidence" value="ECO:0007669"/>
    <property type="project" value="UniProtKB-KW"/>
</dbReference>
<dbReference type="InterPro" id="IPR021673">
    <property type="entry name" value="RLR_CTR"/>
</dbReference>
<keyword evidence="18" id="KW-0051">Antiviral defense</keyword>
<organism evidence="24 25">
    <name type="scientific">Cyprinus carpio</name>
    <name type="common">Common carp</name>
    <dbReference type="NCBI Taxonomy" id="7962"/>
    <lineage>
        <taxon>Eukaryota</taxon>
        <taxon>Metazoa</taxon>
        <taxon>Chordata</taxon>
        <taxon>Craniata</taxon>
        <taxon>Vertebrata</taxon>
        <taxon>Euteleostomi</taxon>
        <taxon>Actinopterygii</taxon>
        <taxon>Neopterygii</taxon>
        <taxon>Teleostei</taxon>
        <taxon>Ostariophysi</taxon>
        <taxon>Cypriniformes</taxon>
        <taxon>Cyprinidae</taxon>
        <taxon>Cyprininae</taxon>
        <taxon>Cyprinus</taxon>
    </lineage>
</organism>
<evidence type="ECO:0000256" key="15">
    <source>
        <dbReference type="ARBA" id="ARBA00022843"/>
    </source>
</evidence>
<dbReference type="AlphaFoldDB" id="A0A8C1R3T3"/>
<gene>
    <name evidence="24" type="primary">ifih1</name>
</gene>
<dbReference type="InterPro" id="IPR001650">
    <property type="entry name" value="Helicase_C-like"/>
</dbReference>
<keyword evidence="5" id="KW-1017">Isopeptide bond</keyword>
<dbReference type="InterPro" id="IPR051363">
    <property type="entry name" value="RLR_Helicase"/>
</dbReference>
<dbReference type="Proteomes" id="UP000694427">
    <property type="component" value="Unplaced"/>
</dbReference>
<keyword evidence="6" id="KW-0597">Phosphoprotein</keyword>
<dbReference type="GO" id="GO:0008270">
    <property type="term" value="F:zinc ion binding"/>
    <property type="evidence" value="ECO:0007669"/>
    <property type="project" value="TreeGrafter"/>
</dbReference>
<evidence type="ECO:0000256" key="16">
    <source>
        <dbReference type="ARBA" id="ARBA00022859"/>
    </source>
</evidence>
<dbReference type="Pfam" id="PF00271">
    <property type="entry name" value="Helicase_C"/>
    <property type="match status" value="1"/>
</dbReference>
<dbReference type="PROSITE" id="PS51192">
    <property type="entry name" value="HELICASE_ATP_BIND_1"/>
    <property type="match status" value="1"/>
</dbReference>
<dbReference type="GO" id="GO:0005524">
    <property type="term" value="F:ATP binding"/>
    <property type="evidence" value="ECO:0007669"/>
    <property type="project" value="UniProtKB-KW"/>
</dbReference>
<dbReference type="GO" id="GO:0003724">
    <property type="term" value="F:RNA helicase activity"/>
    <property type="evidence" value="ECO:0007669"/>
    <property type="project" value="UniProtKB-EC"/>
</dbReference>
<dbReference type="CDD" id="cd08819">
    <property type="entry name" value="CARD_MDA5_r2"/>
    <property type="match status" value="1"/>
</dbReference>
<dbReference type="Gene3D" id="2.170.150.30">
    <property type="entry name" value="RIG-I-like receptor, C-terminal regulatory domain"/>
    <property type="match status" value="1"/>
</dbReference>
<feature type="domain" description="Helicase ATP-binding" evidence="21">
    <location>
        <begin position="294"/>
        <end position="487"/>
    </location>
</feature>
<dbReference type="InterPro" id="IPR027417">
    <property type="entry name" value="P-loop_NTPase"/>
</dbReference>
<keyword evidence="12" id="KW-0347">Helicase</keyword>
<dbReference type="PANTHER" id="PTHR14074">
    <property type="entry name" value="HELICASE WITH DEATH DOMAIN-RELATED"/>
    <property type="match status" value="1"/>
</dbReference>
<evidence type="ECO:0000256" key="4">
    <source>
        <dbReference type="ARBA" id="ARBA00022490"/>
    </source>
</evidence>
<evidence type="ECO:0000256" key="2">
    <source>
        <dbReference type="ARBA" id="ARBA00006866"/>
    </source>
</evidence>
<dbReference type="GO" id="GO:0039530">
    <property type="term" value="P:MDA-5 signaling pathway"/>
    <property type="evidence" value="ECO:0007669"/>
    <property type="project" value="TreeGrafter"/>
</dbReference>
<evidence type="ECO:0000313" key="24">
    <source>
        <dbReference type="Ensembl" id="ENSCCRP00010085169.1"/>
    </source>
</evidence>
<evidence type="ECO:0000256" key="20">
    <source>
        <dbReference type="SAM" id="MobiDB-lite"/>
    </source>
</evidence>
<keyword evidence="25" id="KW-1185">Reference proteome</keyword>
<accession>A0A8C1R3T3</accession>
<keyword evidence="8" id="KW-0479">Metal-binding</keyword>
<evidence type="ECO:0000256" key="17">
    <source>
        <dbReference type="ARBA" id="ARBA00022884"/>
    </source>
</evidence>
<evidence type="ECO:0000256" key="13">
    <source>
        <dbReference type="ARBA" id="ARBA00022833"/>
    </source>
</evidence>
<name>A0A8C1R3T3_CYPCA</name>
<dbReference type="GO" id="GO:0140374">
    <property type="term" value="P:antiviral innate immune response"/>
    <property type="evidence" value="ECO:0007669"/>
    <property type="project" value="TreeGrafter"/>
</dbReference>
<dbReference type="InterPro" id="IPR038557">
    <property type="entry name" value="RLR_C_sf"/>
</dbReference>
<keyword evidence="10" id="KW-0547">Nucleotide-binding</keyword>
<evidence type="ECO:0000259" key="23">
    <source>
        <dbReference type="PROSITE" id="PS51789"/>
    </source>
</evidence>
<proteinExistence type="inferred from homology"/>
<evidence type="ECO:0000256" key="10">
    <source>
        <dbReference type="ARBA" id="ARBA00022741"/>
    </source>
</evidence>
<dbReference type="CDD" id="cd15807">
    <property type="entry name" value="MDA5_C"/>
    <property type="match status" value="1"/>
</dbReference>
<dbReference type="GO" id="GO:0003727">
    <property type="term" value="F:single-stranded RNA binding"/>
    <property type="evidence" value="ECO:0007669"/>
    <property type="project" value="TreeGrafter"/>
</dbReference>
<comment type="catalytic activity">
    <reaction evidence="19">
        <text>ATP + H2O = ADP + phosphate + H(+)</text>
        <dbReference type="Rhea" id="RHEA:13065"/>
        <dbReference type="ChEBI" id="CHEBI:15377"/>
        <dbReference type="ChEBI" id="CHEBI:15378"/>
        <dbReference type="ChEBI" id="CHEBI:30616"/>
        <dbReference type="ChEBI" id="CHEBI:43474"/>
        <dbReference type="ChEBI" id="CHEBI:456216"/>
        <dbReference type="EC" id="3.6.4.13"/>
    </reaction>
    <physiologicalReaction direction="left-to-right" evidence="19">
        <dbReference type="Rhea" id="RHEA:13066"/>
    </physiologicalReaction>
</comment>
<dbReference type="FunFam" id="3.40.50.300:FF:000893">
    <property type="entry name" value="Interferon-induced with helicase C domain 1"/>
    <property type="match status" value="1"/>
</dbReference>
<dbReference type="InterPro" id="IPR011029">
    <property type="entry name" value="DEATH-like_dom_sf"/>
</dbReference>
<evidence type="ECO:0000256" key="19">
    <source>
        <dbReference type="ARBA" id="ARBA00049390"/>
    </source>
</evidence>
<evidence type="ECO:0000256" key="7">
    <source>
        <dbReference type="ARBA" id="ARBA00022588"/>
    </source>
</evidence>
<evidence type="ECO:0000256" key="11">
    <source>
        <dbReference type="ARBA" id="ARBA00022801"/>
    </source>
</evidence>
<dbReference type="SMART" id="SM00487">
    <property type="entry name" value="DEXDc"/>
    <property type="match status" value="1"/>
</dbReference>
<keyword evidence="14" id="KW-0067">ATP-binding</keyword>
<dbReference type="Gene3D" id="1.20.1320.30">
    <property type="match status" value="1"/>
</dbReference>
<dbReference type="Pfam" id="PF18119">
    <property type="entry name" value="RIG-I_C"/>
    <property type="match status" value="1"/>
</dbReference>
<keyword evidence="11" id="KW-0378">Hydrolase</keyword>
<evidence type="ECO:0000256" key="8">
    <source>
        <dbReference type="ARBA" id="ARBA00022723"/>
    </source>
</evidence>
<comment type="similarity">
    <text evidence="2">Belongs to the helicase family. RLR subfamily.</text>
</comment>
<dbReference type="Pfam" id="PF11648">
    <property type="entry name" value="RIG-I_C-RD"/>
    <property type="match status" value="1"/>
</dbReference>
<dbReference type="InterPro" id="IPR031964">
    <property type="entry name" value="CARD_dom"/>
</dbReference>
<feature type="domain" description="RLR CTR" evidence="23">
    <location>
        <begin position="842"/>
        <end position="969"/>
    </location>
</feature>
<evidence type="ECO:0000259" key="21">
    <source>
        <dbReference type="PROSITE" id="PS51192"/>
    </source>
</evidence>
<keyword evidence="17" id="KW-0694">RNA-binding</keyword>
<dbReference type="Ensembl" id="ENSCCRT00010094486.1">
    <property type="protein sequence ID" value="ENSCCRP00010085169.1"/>
    <property type="gene ID" value="ENSCCRG00010037191.1"/>
</dbReference>
<dbReference type="PANTHER" id="PTHR14074:SF14">
    <property type="entry name" value="INTERFERON-INDUCED HELICASE C DOMAIN-CONTAINING PROTEIN 1"/>
    <property type="match status" value="1"/>
</dbReference>
<evidence type="ECO:0000256" key="18">
    <source>
        <dbReference type="ARBA" id="ARBA00023118"/>
    </source>
</evidence>
<keyword evidence="15" id="KW-0832">Ubl conjugation</keyword>
<dbReference type="PROSITE" id="PS51789">
    <property type="entry name" value="RLR_CTR"/>
    <property type="match status" value="1"/>
</dbReference>
<keyword evidence="9" id="KW-0677">Repeat</keyword>
<keyword evidence="4" id="KW-0963">Cytoplasm</keyword>
<dbReference type="InterPro" id="IPR006935">
    <property type="entry name" value="Helicase/UvrB_N"/>
</dbReference>
<feature type="domain" description="Helicase C-terminal" evidence="22">
    <location>
        <begin position="650"/>
        <end position="819"/>
    </location>
</feature>
<evidence type="ECO:0000256" key="12">
    <source>
        <dbReference type="ARBA" id="ARBA00022806"/>
    </source>
</evidence>
<evidence type="ECO:0000256" key="14">
    <source>
        <dbReference type="ARBA" id="ARBA00022840"/>
    </source>
</evidence>
<dbReference type="Gene3D" id="3.40.50.300">
    <property type="entry name" value="P-loop containing nucleotide triphosphate hydrolases"/>
    <property type="match status" value="2"/>
</dbReference>
<dbReference type="InterPro" id="IPR041204">
    <property type="entry name" value="RIG-I-like_C"/>
</dbReference>
<reference evidence="24" key="2">
    <citation type="submission" date="2025-09" db="UniProtKB">
        <authorList>
            <consortium name="Ensembl"/>
        </authorList>
    </citation>
    <scope>IDENTIFICATION</scope>
</reference>
<dbReference type="Gene3D" id="1.10.533.10">
    <property type="entry name" value="Death Domain, Fas"/>
    <property type="match status" value="2"/>
</dbReference>